<dbReference type="EC" id="4.2.1.1" evidence="4"/>
<dbReference type="Gene3D" id="3.10.200.10">
    <property type="entry name" value="Alpha carbonic anhydrase"/>
    <property type="match status" value="1"/>
</dbReference>
<dbReference type="PROSITE" id="PS51144">
    <property type="entry name" value="ALPHA_CA_2"/>
    <property type="match status" value="1"/>
</dbReference>
<name>A0A336LY52_CULSO</name>
<dbReference type="GO" id="GO:0005737">
    <property type="term" value="C:cytoplasm"/>
    <property type="evidence" value="ECO:0007669"/>
    <property type="project" value="TreeGrafter"/>
</dbReference>
<dbReference type="EMBL" id="UFQT01000300">
    <property type="protein sequence ID" value="SSX22996.1"/>
    <property type="molecule type" value="Genomic_DNA"/>
</dbReference>
<dbReference type="SMART" id="SM01057">
    <property type="entry name" value="Carb_anhydrase"/>
    <property type="match status" value="1"/>
</dbReference>
<organism evidence="6">
    <name type="scientific">Culicoides sonorensis</name>
    <name type="common">Biting midge</name>
    <dbReference type="NCBI Taxonomy" id="179676"/>
    <lineage>
        <taxon>Eukaryota</taxon>
        <taxon>Metazoa</taxon>
        <taxon>Ecdysozoa</taxon>
        <taxon>Arthropoda</taxon>
        <taxon>Hexapoda</taxon>
        <taxon>Insecta</taxon>
        <taxon>Pterygota</taxon>
        <taxon>Neoptera</taxon>
        <taxon>Endopterygota</taxon>
        <taxon>Diptera</taxon>
        <taxon>Nematocera</taxon>
        <taxon>Chironomoidea</taxon>
        <taxon>Ceratopogonidae</taxon>
        <taxon>Ceratopogoninae</taxon>
        <taxon>Culicoides</taxon>
        <taxon>Monoculicoides</taxon>
    </lineage>
</organism>
<keyword evidence="2 4" id="KW-0479">Metal-binding</keyword>
<evidence type="ECO:0000313" key="6">
    <source>
        <dbReference type="EMBL" id="SSX22996.1"/>
    </source>
</evidence>
<keyword evidence="3 4" id="KW-0862">Zinc</keyword>
<comment type="function">
    <text evidence="4">Reversible hydration of carbon dioxide.</text>
</comment>
<gene>
    <name evidence="6" type="primary">CSON007977</name>
</gene>
<feature type="domain" description="Alpha-carbonic anhydrase" evidence="5">
    <location>
        <begin position="197"/>
        <end position="450"/>
    </location>
</feature>
<dbReference type="SUPFAM" id="SSF57567">
    <property type="entry name" value="Serine protease inhibitors"/>
    <property type="match status" value="2"/>
</dbReference>
<keyword evidence="4" id="KW-0732">Signal</keyword>
<evidence type="ECO:0000256" key="4">
    <source>
        <dbReference type="RuleBase" id="RU367011"/>
    </source>
</evidence>
<dbReference type="PANTHER" id="PTHR18952">
    <property type="entry name" value="CARBONIC ANHYDRASE"/>
    <property type="match status" value="1"/>
</dbReference>
<feature type="signal peptide" evidence="4">
    <location>
        <begin position="1"/>
        <end position="17"/>
    </location>
</feature>
<dbReference type="InterPro" id="IPR002919">
    <property type="entry name" value="TIL_dom"/>
</dbReference>
<dbReference type="GO" id="GO:0004089">
    <property type="term" value="F:carbonate dehydratase activity"/>
    <property type="evidence" value="ECO:0007669"/>
    <property type="project" value="UniProtKB-UniRule"/>
</dbReference>
<dbReference type="SUPFAM" id="SSF51069">
    <property type="entry name" value="Carbonic anhydrase"/>
    <property type="match status" value="1"/>
</dbReference>
<dbReference type="InterPro" id="IPR036398">
    <property type="entry name" value="CA_dom_sf"/>
</dbReference>
<dbReference type="GO" id="GO:0008270">
    <property type="term" value="F:zinc ion binding"/>
    <property type="evidence" value="ECO:0007669"/>
    <property type="project" value="UniProtKB-UniRule"/>
</dbReference>
<dbReference type="CDD" id="cd00326">
    <property type="entry name" value="alpha_CA"/>
    <property type="match status" value="1"/>
</dbReference>
<dbReference type="Pfam" id="PF01826">
    <property type="entry name" value="TIL"/>
    <property type="match status" value="2"/>
</dbReference>
<dbReference type="InterPro" id="IPR036084">
    <property type="entry name" value="Ser_inhib-like_sf"/>
</dbReference>
<dbReference type="OMA" id="NARGSEH"/>
<evidence type="ECO:0000256" key="2">
    <source>
        <dbReference type="ARBA" id="ARBA00022723"/>
    </source>
</evidence>
<protein>
    <recommendedName>
        <fullName evidence="4">Carbonic anhydrase</fullName>
        <ecNumber evidence="4">4.2.1.1</ecNumber>
    </recommendedName>
</protein>
<proteinExistence type="inferred from homology"/>
<dbReference type="PROSITE" id="PS00162">
    <property type="entry name" value="ALPHA_CA_1"/>
    <property type="match status" value="1"/>
</dbReference>
<evidence type="ECO:0000256" key="3">
    <source>
        <dbReference type="ARBA" id="ARBA00022833"/>
    </source>
</evidence>
<dbReference type="InterPro" id="IPR001148">
    <property type="entry name" value="CA_dom"/>
</dbReference>
<keyword evidence="4" id="KW-0456">Lyase</keyword>
<dbReference type="PANTHER" id="PTHR18952:SF124">
    <property type="entry name" value="CARBONIC ANHYDRASE 7"/>
    <property type="match status" value="1"/>
</dbReference>
<dbReference type="InterPro" id="IPR023561">
    <property type="entry name" value="Carbonic_anhydrase_a-class"/>
</dbReference>
<comment type="cofactor">
    <cofactor evidence="4">
        <name>Zn(2+)</name>
        <dbReference type="ChEBI" id="CHEBI:29105"/>
    </cofactor>
</comment>
<feature type="chain" id="PRO_5041486528" description="Carbonic anhydrase" evidence="4">
    <location>
        <begin position="18"/>
        <end position="451"/>
    </location>
</feature>
<comment type="similarity">
    <text evidence="1 4">Belongs to the alpha-carbonic anhydrase family.</text>
</comment>
<accession>A0A336LY52</accession>
<evidence type="ECO:0000256" key="1">
    <source>
        <dbReference type="ARBA" id="ARBA00010718"/>
    </source>
</evidence>
<reference evidence="6" key="1">
    <citation type="submission" date="2018-07" db="EMBL/GenBank/DDBJ databases">
        <authorList>
            <person name="Quirk P.G."/>
            <person name="Krulwich T.A."/>
        </authorList>
    </citation>
    <scope>NUCLEOTIDE SEQUENCE</scope>
</reference>
<sequence length="451" mass="50753">MQRILVLLAFATVKVDSEENDNISVNAEPIQEFHKINTIPKTIDDDDDEGRRLHNENKYTASSNACPACYCTCSNPIPTVPQCSGQNERYVSCYRRCNELCENELSSCSDYNICSPGCACYEGFARINGVCVPRSYCPVSQICGVNETFVTCKSTCSESCDQNCIETAVCTPGCNCIQGHVRLNGVCVLRSNCPKPPNYSFDLNRSDGPPYWETIAKDCGGKYQTPIALIQNEGIIMKNRLLVINGLRNYPTSIRLQNEGYSITYNPTYNDGEVLSITGGPLLYTYILKQFHLHWGSTNARGSEHTLNDKRYPCEIHFVFWNPRYETFEKSISSPHGLTVINPSLTRSILLRGLDRVINWNDKHTLGLQETFSIGELIGEGSFEFLSYPGSISIPPCFESVTWIVSKRVLEISPAELATFRRLKDGFGNPMVDNFRPVNNRNNRNVYNFLF</sequence>
<dbReference type="VEuPathDB" id="VectorBase:CSON007977"/>
<dbReference type="CDD" id="cd19941">
    <property type="entry name" value="TIL"/>
    <property type="match status" value="2"/>
</dbReference>
<comment type="catalytic activity">
    <reaction evidence="4">
        <text>hydrogencarbonate + H(+) = CO2 + H2O</text>
        <dbReference type="Rhea" id="RHEA:10748"/>
        <dbReference type="ChEBI" id="CHEBI:15377"/>
        <dbReference type="ChEBI" id="CHEBI:15378"/>
        <dbReference type="ChEBI" id="CHEBI:16526"/>
        <dbReference type="ChEBI" id="CHEBI:17544"/>
        <dbReference type="EC" id="4.2.1.1"/>
    </reaction>
</comment>
<dbReference type="InterPro" id="IPR018338">
    <property type="entry name" value="Carbonic_anhydrase_a-class_CS"/>
</dbReference>
<evidence type="ECO:0000259" key="5">
    <source>
        <dbReference type="PROSITE" id="PS51144"/>
    </source>
</evidence>
<dbReference type="AlphaFoldDB" id="A0A336LY52"/>
<dbReference type="Pfam" id="PF00194">
    <property type="entry name" value="Carb_anhydrase"/>
    <property type="match status" value="1"/>
</dbReference>
<dbReference type="Gene3D" id="2.10.25.10">
    <property type="entry name" value="Laminin"/>
    <property type="match status" value="2"/>
</dbReference>